<dbReference type="InterPro" id="IPR017972">
    <property type="entry name" value="Cyt_P450_CS"/>
</dbReference>
<dbReference type="PRINTS" id="PR00385">
    <property type="entry name" value="P450"/>
</dbReference>
<dbReference type="PROSITE" id="PS00086">
    <property type="entry name" value="CYTOCHROME_P450"/>
    <property type="match status" value="1"/>
</dbReference>
<keyword evidence="13 17" id="KW-0472">Membrane</keyword>
<keyword evidence="8" id="KW-0256">Endoplasmic reticulum</keyword>
<keyword evidence="12 16" id="KW-0503">Monooxygenase</keyword>
<dbReference type="Pfam" id="PF00067">
    <property type="entry name" value="p450"/>
    <property type="match status" value="1"/>
</dbReference>
<dbReference type="InterPro" id="IPR036396">
    <property type="entry name" value="Cyt_P450_sf"/>
</dbReference>
<evidence type="ECO:0000256" key="13">
    <source>
        <dbReference type="ARBA" id="ARBA00023136"/>
    </source>
</evidence>
<dbReference type="GO" id="GO:0016712">
    <property type="term" value="F:oxidoreductase activity, acting on paired donors, with incorporation or reduction of molecular oxygen, reduced flavin or flavoprotein as one donor, and incorporation of one atom of oxygen"/>
    <property type="evidence" value="ECO:0007669"/>
    <property type="project" value="UniProtKB-EC"/>
</dbReference>
<dbReference type="EC" id="1.14.14.1" evidence="5"/>
<keyword evidence="9" id="KW-0492">Microsome</keyword>
<dbReference type="FunFam" id="1.10.630.10:FF:000042">
    <property type="entry name" value="Cytochrome P450"/>
    <property type="match status" value="1"/>
</dbReference>
<evidence type="ECO:0000256" key="10">
    <source>
        <dbReference type="ARBA" id="ARBA00023002"/>
    </source>
</evidence>
<dbReference type="CDD" id="cd11056">
    <property type="entry name" value="CYP6-like"/>
    <property type="match status" value="1"/>
</dbReference>
<evidence type="ECO:0000256" key="16">
    <source>
        <dbReference type="RuleBase" id="RU000461"/>
    </source>
</evidence>
<reference evidence="18" key="1">
    <citation type="journal article" date="2019" name="Sci. Rep.">
        <title>Antennal transcriptome analyses and olfactory protein identification in an important wood-boring moth pest, Streltzoviella insularis (Lepidoptera: Cossidae).</title>
        <authorList>
            <person name="Yang Y"/>
            <person name="Li W"/>
            <person name="Tao J Zong.S."/>
        </authorList>
    </citation>
    <scope>NUCLEOTIDE SEQUENCE</scope>
    <source>
        <tissue evidence="18">Antennae</tissue>
    </source>
</reference>
<evidence type="ECO:0000256" key="12">
    <source>
        <dbReference type="ARBA" id="ARBA00023033"/>
    </source>
</evidence>
<evidence type="ECO:0000256" key="14">
    <source>
        <dbReference type="ARBA" id="ARBA00047827"/>
    </source>
</evidence>
<dbReference type="GO" id="GO:0020037">
    <property type="term" value="F:heme binding"/>
    <property type="evidence" value="ECO:0007669"/>
    <property type="project" value="InterPro"/>
</dbReference>
<keyword evidence="6 15" id="KW-0349">Heme</keyword>
<dbReference type="InterPro" id="IPR002401">
    <property type="entry name" value="Cyt_P450_E_grp-I"/>
</dbReference>
<comment type="subcellular location">
    <subcellularLocation>
        <location evidence="3">Endoplasmic reticulum membrane</location>
        <topology evidence="3">Peripheral membrane protein</topology>
    </subcellularLocation>
    <subcellularLocation>
        <location evidence="2">Microsome membrane</location>
        <topology evidence="2">Peripheral membrane protein</topology>
    </subcellularLocation>
</comment>
<evidence type="ECO:0000256" key="8">
    <source>
        <dbReference type="ARBA" id="ARBA00022824"/>
    </source>
</evidence>
<evidence type="ECO:0000256" key="11">
    <source>
        <dbReference type="ARBA" id="ARBA00023004"/>
    </source>
</evidence>
<dbReference type="InterPro" id="IPR001128">
    <property type="entry name" value="Cyt_P450"/>
</dbReference>
<evidence type="ECO:0000256" key="3">
    <source>
        <dbReference type="ARBA" id="ARBA00004406"/>
    </source>
</evidence>
<evidence type="ECO:0000256" key="6">
    <source>
        <dbReference type="ARBA" id="ARBA00022617"/>
    </source>
</evidence>
<keyword evidence="11 15" id="KW-0408">Iron</keyword>
<proteinExistence type="evidence at transcript level"/>
<evidence type="ECO:0000256" key="5">
    <source>
        <dbReference type="ARBA" id="ARBA00012109"/>
    </source>
</evidence>
<dbReference type="SUPFAM" id="SSF48264">
    <property type="entry name" value="Cytochrome P450"/>
    <property type="match status" value="1"/>
</dbReference>
<dbReference type="GO" id="GO:0005506">
    <property type="term" value="F:iron ion binding"/>
    <property type="evidence" value="ECO:0007669"/>
    <property type="project" value="InterPro"/>
</dbReference>
<evidence type="ECO:0000256" key="15">
    <source>
        <dbReference type="PIRSR" id="PIRSR602401-1"/>
    </source>
</evidence>
<comment type="cofactor">
    <cofactor evidence="1 15">
        <name>heme</name>
        <dbReference type="ChEBI" id="CHEBI:30413"/>
    </cofactor>
</comment>
<dbReference type="PANTHER" id="PTHR24292">
    <property type="entry name" value="CYTOCHROME P450"/>
    <property type="match status" value="1"/>
</dbReference>
<dbReference type="PANTHER" id="PTHR24292:SF54">
    <property type="entry name" value="CYP9F3-RELATED"/>
    <property type="match status" value="1"/>
</dbReference>
<keyword evidence="7 15" id="KW-0479">Metal-binding</keyword>
<comment type="catalytic activity">
    <reaction evidence="14">
        <text>an organic molecule + reduced [NADPH--hemoprotein reductase] + O2 = an alcohol + oxidized [NADPH--hemoprotein reductase] + H2O + H(+)</text>
        <dbReference type="Rhea" id="RHEA:17149"/>
        <dbReference type="Rhea" id="RHEA-COMP:11964"/>
        <dbReference type="Rhea" id="RHEA-COMP:11965"/>
        <dbReference type="ChEBI" id="CHEBI:15377"/>
        <dbReference type="ChEBI" id="CHEBI:15378"/>
        <dbReference type="ChEBI" id="CHEBI:15379"/>
        <dbReference type="ChEBI" id="CHEBI:30879"/>
        <dbReference type="ChEBI" id="CHEBI:57618"/>
        <dbReference type="ChEBI" id="CHEBI:58210"/>
        <dbReference type="ChEBI" id="CHEBI:142491"/>
        <dbReference type="EC" id="1.14.14.1"/>
    </reaction>
</comment>
<dbReference type="PRINTS" id="PR00463">
    <property type="entry name" value="EP450I"/>
</dbReference>
<dbReference type="AlphaFoldDB" id="A0A7D5UMT0"/>
<evidence type="ECO:0000256" key="4">
    <source>
        <dbReference type="ARBA" id="ARBA00010617"/>
    </source>
</evidence>
<organism evidence="18">
    <name type="scientific">Streltzoviella insularis</name>
    <dbReference type="NCBI Taxonomy" id="1206366"/>
    <lineage>
        <taxon>Eukaryota</taxon>
        <taxon>Metazoa</taxon>
        <taxon>Ecdysozoa</taxon>
        <taxon>Arthropoda</taxon>
        <taxon>Hexapoda</taxon>
        <taxon>Insecta</taxon>
        <taxon>Pterygota</taxon>
        <taxon>Neoptera</taxon>
        <taxon>Endopterygota</taxon>
        <taxon>Lepidoptera</taxon>
        <taxon>Glossata</taxon>
        <taxon>Ditrysia</taxon>
        <taxon>Cossoidea</taxon>
        <taxon>Cossidae</taxon>
        <taxon>Cossinae</taxon>
        <taxon>Streltzoviella</taxon>
    </lineage>
</organism>
<reference evidence="18" key="2">
    <citation type="submission" date="2020-04" db="EMBL/GenBank/DDBJ databases">
        <authorList>
            <person name="Yang Y."/>
        </authorList>
    </citation>
    <scope>NUCLEOTIDE SEQUENCE</scope>
    <source>
        <tissue evidence="18">Antennae</tissue>
    </source>
</reference>
<comment type="similarity">
    <text evidence="4 16">Belongs to the cytochrome P450 family.</text>
</comment>
<keyword evidence="17" id="KW-1133">Transmembrane helix</keyword>
<dbReference type="InterPro" id="IPR050476">
    <property type="entry name" value="Insect_CytP450_Detox"/>
</dbReference>
<sequence length="510" mass="58727">MKGVGTEKLLFFILEEWKLILLLTIIFALYSYYTSTFDFFEKKGIKYMKPTIFLGNLGPRLFPKKSYYENQLDIYNYFKGSPCGGMFEGTIPILYIFNPDLLKAITIRDFDYFVDRNSLNSNKPRFLSRSLLNLKGSEWKGVRSILTPSFSSSRLKNMLPLLESCSQQMIEYLNKYDNKDVEMKDAMGYYTLETIGVCAFGIKCDALSDENAHFAKVVKKFMDISLPKRIYILLVLMLMPKMIRYLNISFINPEATGELVKMLKATKAERRASNVKRNDFLQLVLDAADEERHENGKREIHLDDDTIDAQSLLFLIAGYETSSTLLSFAIYVMATKPELQSKLRNHVIEVIKGKDLDYDVLSQLSYLEAFLLETLRMYTPISRVDRVCTKDYTLPMTSIRIKAGDLIALPLCGVHMDPDIYPNPHEFRPERFMGEEKNQRPSHLFLAFGAGPRNCIGSRFAMFSVKLAMVSLLKNFKFTTGPKTEIPVKFNKKRLMLSPENGLWVHVEKL</sequence>
<dbReference type="EMBL" id="MT386888">
    <property type="protein sequence ID" value="QLI62172.1"/>
    <property type="molecule type" value="mRNA"/>
</dbReference>
<evidence type="ECO:0000256" key="1">
    <source>
        <dbReference type="ARBA" id="ARBA00001971"/>
    </source>
</evidence>
<protein>
    <recommendedName>
        <fullName evidence="5">unspecific monooxygenase</fullName>
        <ecNumber evidence="5">1.14.14.1</ecNumber>
    </recommendedName>
</protein>
<evidence type="ECO:0000256" key="17">
    <source>
        <dbReference type="SAM" id="Phobius"/>
    </source>
</evidence>
<evidence type="ECO:0000313" key="18">
    <source>
        <dbReference type="EMBL" id="QLI62172.1"/>
    </source>
</evidence>
<accession>A0A7D5UMT0</accession>
<feature type="binding site" description="axial binding residue" evidence="15">
    <location>
        <position position="455"/>
    </location>
    <ligand>
        <name>heme</name>
        <dbReference type="ChEBI" id="CHEBI:30413"/>
    </ligand>
    <ligandPart>
        <name>Fe</name>
        <dbReference type="ChEBI" id="CHEBI:18248"/>
    </ligandPart>
</feature>
<dbReference type="Gene3D" id="1.10.630.10">
    <property type="entry name" value="Cytochrome P450"/>
    <property type="match status" value="1"/>
</dbReference>
<keyword evidence="10 16" id="KW-0560">Oxidoreductase</keyword>
<evidence type="ECO:0000256" key="2">
    <source>
        <dbReference type="ARBA" id="ARBA00004174"/>
    </source>
</evidence>
<feature type="transmembrane region" description="Helical" evidence="17">
    <location>
        <begin position="20"/>
        <end position="40"/>
    </location>
</feature>
<evidence type="ECO:0000256" key="9">
    <source>
        <dbReference type="ARBA" id="ARBA00022848"/>
    </source>
</evidence>
<evidence type="ECO:0000256" key="7">
    <source>
        <dbReference type="ARBA" id="ARBA00022723"/>
    </source>
</evidence>
<keyword evidence="17" id="KW-0812">Transmembrane</keyword>
<name>A0A7D5UMT0_9NEOP</name>
<dbReference type="GO" id="GO:0005789">
    <property type="term" value="C:endoplasmic reticulum membrane"/>
    <property type="evidence" value="ECO:0007669"/>
    <property type="project" value="UniProtKB-SubCell"/>
</dbReference>